<evidence type="ECO:0000259" key="2">
    <source>
        <dbReference type="Pfam" id="PF09995"/>
    </source>
</evidence>
<keyword evidence="3" id="KW-1185">Reference proteome</keyword>
<proteinExistence type="predicted"/>
<evidence type="ECO:0000313" key="4">
    <source>
        <dbReference type="RefSeq" id="XP_052739063.1"/>
    </source>
</evidence>
<evidence type="ECO:0000256" key="1">
    <source>
        <dbReference type="SAM" id="Phobius"/>
    </source>
</evidence>
<dbReference type="Pfam" id="PF09995">
    <property type="entry name" value="MPAB_Lcp_cat"/>
    <property type="match status" value="1"/>
</dbReference>
<feature type="domain" description="ER-bound oxygenase mpaB/mpaB'/Rubber oxygenase catalytic" evidence="2">
    <location>
        <begin position="48"/>
        <end position="210"/>
    </location>
</feature>
<gene>
    <name evidence="4" type="primary">LOC112049931</name>
</gene>
<dbReference type="RefSeq" id="XP_052739063.1">
    <property type="nucleotide sequence ID" value="XM_052883103.1"/>
</dbReference>
<keyword evidence="1" id="KW-0812">Transmembrane</keyword>
<organism evidence="3 4">
    <name type="scientific">Bicyclus anynana</name>
    <name type="common">Squinting bush brown butterfly</name>
    <dbReference type="NCBI Taxonomy" id="110368"/>
    <lineage>
        <taxon>Eukaryota</taxon>
        <taxon>Metazoa</taxon>
        <taxon>Ecdysozoa</taxon>
        <taxon>Arthropoda</taxon>
        <taxon>Hexapoda</taxon>
        <taxon>Insecta</taxon>
        <taxon>Pterygota</taxon>
        <taxon>Neoptera</taxon>
        <taxon>Endopterygota</taxon>
        <taxon>Lepidoptera</taxon>
        <taxon>Glossata</taxon>
        <taxon>Ditrysia</taxon>
        <taxon>Papilionoidea</taxon>
        <taxon>Nymphalidae</taxon>
        <taxon>Satyrinae</taxon>
        <taxon>Satyrini</taxon>
        <taxon>Mycalesina</taxon>
        <taxon>Bicyclus</taxon>
    </lineage>
</organism>
<sequence>MDFNAEKFVDNLLSSEAYDEPSDPDKIEDMEFKLPDWFDEKKYNQGRRFYSDYAYMMTASMISGLIVVLSIPSIITVLMDSRRSNSTYTAYKRYFSTYKHVTSWLEHELKPGSLSWRSLYTVRCRHVHVARAVRMKGIGKVSQRDMAFTIYGFIGFVFLKPDKFTVKQLQEGDWDAYNHFWKVFGHMIGMHDRYNPCQNTAEETRQVFQILQDRVFTPCLTNVPEYFEHMSHVMLTGIKSILSASEVSSVLYATKYLADVPGYIYTEQERIDFQRKLKKHQVNGSDEVPSNVLVQKCGIDGICQTPPRMFNIRDYDRMEDVPAYKQLPFIGKYKLALSTVMVALHDTYIGRLIINYYMKWSLFIASYIPYHALYTFGLKNVYVNIFKESPKDNTSPKPNSEYYKPQPPQPWYKVMLTFWSNLY</sequence>
<dbReference type="GeneID" id="112049931"/>
<keyword evidence="1" id="KW-1133">Transmembrane helix</keyword>
<dbReference type="Proteomes" id="UP001652582">
    <property type="component" value="Chromosome 8"/>
</dbReference>
<feature type="transmembrane region" description="Helical" evidence="1">
    <location>
        <begin position="53"/>
        <end position="78"/>
    </location>
</feature>
<dbReference type="PANTHER" id="PTHR37159">
    <property type="entry name" value="GH11867P"/>
    <property type="match status" value="1"/>
</dbReference>
<reference evidence="4" key="1">
    <citation type="submission" date="2025-08" db="UniProtKB">
        <authorList>
            <consortium name="RefSeq"/>
        </authorList>
    </citation>
    <scope>IDENTIFICATION</scope>
</reference>
<accession>A0ABM3LJ18</accession>
<name>A0ABM3LJ18_BICAN</name>
<dbReference type="PANTHER" id="PTHR37159:SF1">
    <property type="entry name" value="GH11867P"/>
    <property type="match status" value="1"/>
</dbReference>
<evidence type="ECO:0000313" key="3">
    <source>
        <dbReference type="Proteomes" id="UP001652582"/>
    </source>
</evidence>
<keyword evidence="1" id="KW-0472">Membrane</keyword>
<protein>
    <submittedName>
        <fullName evidence="4">Uncharacterized protein LOC112049931</fullName>
    </submittedName>
</protein>
<dbReference type="InterPro" id="IPR018713">
    <property type="entry name" value="MPAB/Lcp_cat_dom"/>
</dbReference>